<dbReference type="Gene3D" id="3.30.50.10">
    <property type="entry name" value="Erythroid Transcription Factor GATA-1, subunit A"/>
    <property type="match status" value="1"/>
</dbReference>
<dbReference type="GO" id="GO:0006355">
    <property type="term" value="P:regulation of DNA-templated transcription"/>
    <property type="evidence" value="ECO:0007669"/>
    <property type="project" value="InterPro"/>
</dbReference>
<feature type="region of interest" description="Disordered" evidence="2">
    <location>
        <begin position="44"/>
        <end position="92"/>
    </location>
</feature>
<dbReference type="Pfam" id="PF00320">
    <property type="entry name" value="GATA"/>
    <property type="match status" value="1"/>
</dbReference>
<feature type="region of interest" description="Disordered" evidence="2">
    <location>
        <begin position="123"/>
        <end position="144"/>
    </location>
</feature>
<dbReference type="Proteomes" id="UP000036987">
    <property type="component" value="Unassembled WGS sequence"/>
</dbReference>
<name>A0A0K9P811_ZOSMR</name>
<evidence type="ECO:0000256" key="1">
    <source>
        <dbReference type="PROSITE-ProRule" id="PRU00094"/>
    </source>
</evidence>
<dbReference type="OrthoDB" id="515401at2759"/>
<dbReference type="EMBL" id="LFYR01001151">
    <property type="protein sequence ID" value="KMZ64402.1"/>
    <property type="molecule type" value="Genomic_DNA"/>
</dbReference>
<dbReference type="PANTHER" id="PTHR46855">
    <property type="entry name" value="OSJNBB0038F03.10 PROTEIN"/>
    <property type="match status" value="1"/>
</dbReference>
<dbReference type="PROSITE" id="PS50114">
    <property type="entry name" value="GATA_ZN_FINGER_2"/>
    <property type="match status" value="1"/>
</dbReference>
<reference evidence="5" key="1">
    <citation type="journal article" date="2016" name="Nature">
        <title>The genome of the seagrass Zostera marina reveals angiosperm adaptation to the sea.</title>
        <authorList>
            <person name="Olsen J.L."/>
            <person name="Rouze P."/>
            <person name="Verhelst B."/>
            <person name="Lin Y.-C."/>
            <person name="Bayer T."/>
            <person name="Collen J."/>
            <person name="Dattolo E."/>
            <person name="De Paoli E."/>
            <person name="Dittami S."/>
            <person name="Maumus F."/>
            <person name="Michel G."/>
            <person name="Kersting A."/>
            <person name="Lauritano C."/>
            <person name="Lohaus R."/>
            <person name="Toepel M."/>
            <person name="Tonon T."/>
            <person name="Vanneste K."/>
            <person name="Amirebrahimi M."/>
            <person name="Brakel J."/>
            <person name="Bostroem C."/>
            <person name="Chovatia M."/>
            <person name="Grimwood J."/>
            <person name="Jenkins J.W."/>
            <person name="Jueterbock A."/>
            <person name="Mraz A."/>
            <person name="Stam W.T."/>
            <person name="Tice H."/>
            <person name="Bornberg-Bauer E."/>
            <person name="Green P.J."/>
            <person name="Pearson G.A."/>
            <person name="Procaccini G."/>
            <person name="Duarte C.M."/>
            <person name="Schmutz J."/>
            <person name="Reusch T.B.H."/>
            <person name="Van de Peer Y."/>
        </authorList>
    </citation>
    <scope>NUCLEOTIDE SEQUENCE [LARGE SCALE GENOMIC DNA]</scope>
    <source>
        <strain evidence="5">cv. Finnish</strain>
    </source>
</reference>
<dbReference type="AlphaFoldDB" id="A0A0K9P811"/>
<dbReference type="PROSITE" id="PS00344">
    <property type="entry name" value="GATA_ZN_FINGER_1"/>
    <property type="match status" value="1"/>
</dbReference>
<keyword evidence="1" id="KW-0479">Metal-binding</keyword>
<dbReference type="InterPro" id="IPR044589">
    <property type="entry name" value="GATA26/27"/>
</dbReference>
<dbReference type="GO" id="GO:0008270">
    <property type="term" value="F:zinc ion binding"/>
    <property type="evidence" value="ECO:0007669"/>
    <property type="project" value="UniProtKB-KW"/>
</dbReference>
<dbReference type="InterPro" id="IPR000679">
    <property type="entry name" value="Znf_GATA"/>
</dbReference>
<gene>
    <name evidence="4" type="ORF">ZOSMA_36G00040</name>
</gene>
<dbReference type="SUPFAM" id="SSF57716">
    <property type="entry name" value="Glucocorticoid receptor-like (DNA-binding domain)"/>
    <property type="match status" value="1"/>
</dbReference>
<protein>
    <recommendedName>
        <fullName evidence="3">GATA-type domain-containing protein</fullName>
    </recommendedName>
</protein>
<dbReference type="SMART" id="SM00401">
    <property type="entry name" value="ZnF_GATA"/>
    <property type="match status" value="1"/>
</dbReference>
<keyword evidence="1" id="KW-0863">Zinc-finger</keyword>
<dbReference type="STRING" id="29655.A0A0K9P811"/>
<dbReference type="CDD" id="cd00202">
    <property type="entry name" value="ZnF_GATA"/>
    <property type="match status" value="1"/>
</dbReference>
<accession>A0A0K9P811</accession>
<evidence type="ECO:0000313" key="5">
    <source>
        <dbReference type="Proteomes" id="UP000036987"/>
    </source>
</evidence>
<feature type="domain" description="GATA-type" evidence="3">
    <location>
        <begin position="7"/>
        <end position="40"/>
    </location>
</feature>
<dbReference type="PANTHER" id="PTHR46855:SF1">
    <property type="entry name" value="GATA TRANSCRIPTION FACTOR 26"/>
    <property type="match status" value="1"/>
</dbReference>
<dbReference type="GO" id="GO:0000976">
    <property type="term" value="F:transcription cis-regulatory region binding"/>
    <property type="evidence" value="ECO:0000318"/>
    <property type="project" value="GO_Central"/>
</dbReference>
<evidence type="ECO:0000259" key="3">
    <source>
        <dbReference type="PROSITE" id="PS50114"/>
    </source>
</evidence>
<proteinExistence type="predicted"/>
<evidence type="ECO:0000313" key="4">
    <source>
        <dbReference type="EMBL" id="KMZ64402.1"/>
    </source>
</evidence>
<comment type="caution">
    <text evidence="4">The sequence shown here is derived from an EMBL/GenBank/DDBJ whole genome shotgun (WGS) entry which is preliminary data.</text>
</comment>
<dbReference type="InterPro" id="IPR013088">
    <property type="entry name" value="Znf_NHR/GATA"/>
</dbReference>
<organism evidence="4 5">
    <name type="scientific">Zostera marina</name>
    <name type="common">Eelgrass</name>
    <dbReference type="NCBI Taxonomy" id="29655"/>
    <lineage>
        <taxon>Eukaryota</taxon>
        <taxon>Viridiplantae</taxon>
        <taxon>Streptophyta</taxon>
        <taxon>Embryophyta</taxon>
        <taxon>Tracheophyta</taxon>
        <taxon>Spermatophyta</taxon>
        <taxon>Magnoliopsida</taxon>
        <taxon>Liliopsida</taxon>
        <taxon>Zosteraceae</taxon>
        <taxon>Zostera</taxon>
    </lineage>
</organism>
<evidence type="ECO:0000256" key="2">
    <source>
        <dbReference type="SAM" id="MobiDB-lite"/>
    </source>
</evidence>
<keyword evidence="5" id="KW-1185">Reference proteome</keyword>
<keyword evidence="1" id="KW-0862">Zinc</keyword>
<sequence>MGKQGPCFHCGITTTCLWRNGPPEKPVLCNACGARWRTKGTFANYMPRNTRGPSLTSYKTKKSTTADNRKDKGKSKKEPPSKHSLKRSTLCENKEDNDVDDTYWNNILDSYVNNVINGSSSTSILPNSGRRQHFDNSNISDGMLTPKERLLSSSDEKKTEDIEKSFKTLRPIMNRQLVHVDEQDVLLYKNDTPDVPQGNIEFLTGCILLKPPVRRNALSRMTQITEYESQDLQVNNTGMGDDG</sequence>